<name>A0A0F4YUK2_RASE3</name>
<dbReference type="InterPro" id="IPR009081">
    <property type="entry name" value="PP-bd_ACP"/>
</dbReference>
<feature type="domain" description="Carrier" evidence="3">
    <location>
        <begin position="538"/>
        <end position="620"/>
    </location>
</feature>
<dbReference type="Pfam" id="PF00550">
    <property type="entry name" value="PP-binding"/>
    <property type="match status" value="1"/>
</dbReference>
<dbReference type="EMBL" id="LASV01000180">
    <property type="protein sequence ID" value="KKA21536.1"/>
    <property type="molecule type" value="Genomic_DNA"/>
</dbReference>
<dbReference type="Gene3D" id="3.40.50.720">
    <property type="entry name" value="NAD(P)-binding Rossmann-like Domain"/>
    <property type="match status" value="1"/>
</dbReference>
<sequence length="1026" mass="113469">MSSAATTLSEEAKQVPSINIMLAGSEPLTIDELIRHRAALVPDKPLISYPHSGIQYVDYTLRQLDVFAFRVAQKLAARLPPRTSSAEKPAVVSLLGPSDLNYLVTLLALSKLGHTVLLLSTRISLEAYASLLEKTASRHIVIHESFRDTASDLQKRIDGLEIDEIPKQEVYDYPIEDDMDTVIAPNLDPLQEADHIAWIIHSSGSTGLPKPIFQTQRSAIKNYATNMNMRGFITLPLYHNHGISCLFRSIHSCKSIHLYNASLPLTKQYLLDIMKTHDFEIFYGVPYALKLLAESDEGIQVLSKLKIVTFGGSPCPDSLGDKLVANGVHLISHYGSTETGQLMTSTRPREDKTQAVSAVRRAQSGDLSSSICLDGWPSKVASNRPDGSYATKDLFMKHPTMEAYKYYARLDDTIVLVNGEKVNPLELEGAIRQDAAVSEAIVFGAGKAKIGMMVVPSAEGAALSADQLVDQIWPRVEKAQTAMPAYGQLSRDMIKVLPPDTQYPRTDKGTIIRQAFYRQFGQLIEEAYAEKTAEGALSLSESELKSFLKEQLKDILPPKAYAALTDDADFFHLGMDSLQATQLRSVLVRRIDTNGQPLGLNVAFDYPTINALAHHLYSLRSGTASSVDSVEDVMRRLIAKYGEFQQHTPLPNGLAGRYIVVTGATGSLGSHIVAKLSSLPDVQKVYCLIRAGSTIEAYDRLIRSMRERQVYETLPSSARSKLIALPSVFSHPTLGLDSQTYNLIASEITDLVHCAWSVNFNLQLASFEKDNIAGLKNLIGLCLKSQRPAPASFNFCSSVSTVMNTEEDEIPEALPAKLKYAQGMGYAQSKLVGENICLRAAEQTGLRARVLRIGQVIGDTQHGIWNTTEAIPLMLQAAVTMGALPRLDEWHRWLPVDVVADIVIEVSLSAKKSAGLLNVVNQNAFHWTRDLLPLLHDAGLQFTELEQREWLRQLRASNPDPAVNPPIKLVEFFASKYDTDAPRRSFKWHTDEARRYSRALADAKPLDQALVDKMVGYFKSRWSKTA</sequence>
<evidence type="ECO:0000259" key="3">
    <source>
        <dbReference type="PROSITE" id="PS50075"/>
    </source>
</evidence>
<proteinExistence type="predicted"/>
<dbReference type="EC" id="1.2.1.31" evidence="4"/>
<evidence type="ECO:0000313" key="4">
    <source>
        <dbReference type="EMBL" id="KKA21536.1"/>
    </source>
</evidence>
<evidence type="ECO:0000256" key="2">
    <source>
        <dbReference type="ARBA" id="ARBA00022553"/>
    </source>
</evidence>
<dbReference type="Proteomes" id="UP000053958">
    <property type="component" value="Unassembled WGS sequence"/>
</dbReference>
<dbReference type="SMART" id="SM00823">
    <property type="entry name" value="PKS_PP"/>
    <property type="match status" value="1"/>
</dbReference>
<dbReference type="InterPro" id="IPR042099">
    <property type="entry name" value="ANL_N_sf"/>
</dbReference>
<dbReference type="PANTHER" id="PTHR44845:SF1">
    <property type="entry name" value="L-2-AMINOADIPATE REDUCTASE"/>
    <property type="match status" value="1"/>
</dbReference>
<accession>A0A0F4YUK2</accession>
<keyword evidence="4" id="KW-0560">Oxidoreductase</keyword>
<keyword evidence="2" id="KW-0597">Phosphoprotein</keyword>
<evidence type="ECO:0000256" key="1">
    <source>
        <dbReference type="ARBA" id="ARBA00022450"/>
    </source>
</evidence>
<organism evidence="4 5">
    <name type="scientific">Rasamsonia emersonii (strain ATCC 16479 / CBS 393.64 / IMI 116815)</name>
    <dbReference type="NCBI Taxonomy" id="1408163"/>
    <lineage>
        <taxon>Eukaryota</taxon>
        <taxon>Fungi</taxon>
        <taxon>Dikarya</taxon>
        <taxon>Ascomycota</taxon>
        <taxon>Pezizomycotina</taxon>
        <taxon>Eurotiomycetes</taxon>
        <taxon>Eurotiomycetidae</taxon>
        <taxon>Eurotiales</taxon>
        <taxon>Trichocomaceae</taxon>
        <taxon>Rasamsonia</taxon>
    </lineage>
</organism>
<dbReference type="SUPFAM" id="SSF47336">
    <property type="entry name" value="ACP-like"/>
    <property type="match status" value="1"/>
</dbReference>
<dbReference type="Pfam" id="PF07993">
    <property type="entry name" value="NAD_binding_4"/>
    <property type="match status" value="1"/>
</dbReference>
<dbReference type="GeneID" id="25316755"/>
<dbReference type="STRING" id="1408163.A0A0F4YUK2"/>
<dbReference type="RefSeq" id="XP_013328148.1">
    <property type="nucleotide sequence ID" value="XM_013472694.1"/>
</dbReference>
<evidence type="ECO:0000313" key="5">
    <source>
        <dbReference type="Proteomes" id="UP000053958"/>
    </source>
</evidence>
<dbReference type="InterPro" id="IPR013120">
    <property type="entry name" value="FAR_NAD-bd"/>
</dbReference>
<dbReference type="InterPro" id="IPR000873">
    <property type="entry name" value="AMP-dep_synth/lig_dom"/>
</dbReference>
<dbReference type="SUPFAM" id="SSF56801">
    <property type="entry name" value="Acetyl-CoA synthetase-like"/>
    <property type="match status" value="1"/>
</dbReference>
<reference evidence="4 5" key="1">
    <citation type="submission" date="2015-04" db="EMBL/GenBank/DDBJ databases">
        <authorList>
            <person name="Heijne W.H."/>
            <person name="Fedorova N.D."/>
            <person name="Nierman W.C."/>
            <person name="Vollebregt A.W."/>
            <person name="Zhao Z."/>
            <person name="Wu L."/>
            <person name="Kumar M."/>
            <person name="Stam H."/>
            <person name="van den Berg M.A."/>
            <person name="Pel H.J."/>
        </authorList>
    </citation>
    <scope>NUCLEOTIDE SEQUENCE [LARGE SCALE GENOMIC DNA]</scope>
    <source>
        <strain evidence="4 5">CBS 393.64</strain>
    </source>
</reference>
<protein>
    <submittedName>
        <fullName evidence="4">L-aminoadipate-semialdehyde dehydrogenase</fullName>
        <ecNumber evidence="4">1.2.1.31</ecNumber>
    </submittedName>
</protein>
<dbReference type="AlphaFoldDB" id="A0A0F4YUK2"/>
<dbReference type="GO" id="GO:0031177">
    <property type="term" value="F:phosphopantetheine binding"/>
    <property type="evidence" value="ECO:0007669"/>
    <property type="project" value="InterPro"/>
</dbReference>
<dbReference type="Gene3D" id="3.40.50.12780">
    <property type="entry name" value="N-terminal domain of ligase-like"/>
    <property type="match status" value="1"/>
</dbReference>
<dbReference type="Pfam" id="PF00501">
    <property type="entry name" value="AMP-binding"/>
    <property type="match status" value="1"/>
</dbReference>
<dbReference type="InterPro" id="IPR036736">
    <property type="entry name" value="ACP-like_sf"/>
</dbReference>
<dbReference type="InterPro" id="IPR020806">
    <property type="entry name" value="PKS_PP-bd"/>
</dbReference>
<dbReference type="PANTHER" id="PTHR44845">
    <property type="entry name" value="CARRIER DOMAIN-CONTAINING PROTEIN"/>
    <property type="match status" value="1"/>
</dbReference>
<gene>
    <name evidence="4" type="ORF">T310_4407</name>
</gene>
<dbReference type="Gene3D" id="1.10.1200.10">
    <property type="entry name" value="ACP-like"/>
    <property type="match status" value="1"/>
</dbReference>
<keyword evidence="5" id="KW-1185">Reference proteome</keyword>
<keyword evidence="1" id="KW-0596">Phosphopantetheine</keyword>
<dbReference type="PROSITE" id="PS00455">
    <property type="entry name" value="AMP_BINDING"/>
    <property type="match status" value="1"/>
</dbReference>
<dbReference type="PROSITE" id="PS50075">
    <property type="entry name" value="CARRIER"/>
    <property type="match status" value="1"/>
</dbReference>
<comment type="caution">
    <text evidence="4">The sequence shown here is derived from an EMBL/GenBank/DDBJ whole genome shotgun (WGS) entry which is preliminary data.</text>
</comment>
<dbReference type="GO" id="GO:0004043">
    <property type="term" value="F:L-aminoadipate-semialdehyde dehydrogenase [NAD(P)+] activity"/>
    <property type="evidence" value="ECO:0007669"/>
    <property type="project" value="UniProtKB-EC"/>
</dbReference>
<dbReference type="OrthoDB" id="429813at2759"/>
<dbReference type="InterPro" id="IPR036291">
    <property type="entry name" value="NAD(P)-bd_dom_sf"/>
</dbReference>
<dbReference type="Pfam" id="PF23562">
    <property type="entry name" value="AMP-binding_C_3"/>
    <property type="match status" value="1"/>
</dbReference>
<dbReference type="SUPFAM" id="SSF51735">
    <property type="entry name" value="NAD(P)-binding Rossmann-fold domains"/>
    <property type="match status" value="1"/>
</dbReference>
<dbReference type="InterPro" id="IPR020845">
    <property type="entry name" value="AMP-binding_CS"/>
</dbReference>